<protein>
    <submittedName>
        <fullName evidence="4">Uncharacterized protein LOC113208111</fullName>
    </submittedName>
</protein>
<keyword evidence="3" id="KW-1185">Reference proteome</keyword>
<dbReference type="RefSeq" id="XP_052128498.1">
    <property type="nucleotide sequence ID" value="XM_052272538.1"/>
</dbReference>
<dbReference type="OrthoDB" id="8195614at2759"/>
<sequence>MKVFIVALVLAACSSAMSAAVASASSSSSSDQPEDIGSPLTVAQCRAQCLQRFTSTERPTQCLQSPDCYMCWENCQLLQSNFPVWGAMCNEKSLCFPGCQQACAFHRRSRPHRQQQAVVLTGGHAAVRTQSGRASWPAPAPAAGTASRPAPLVYVVMRRTTQPAWTQVAQTVDLSARLPEDMVVARHTLRVLVVGPDGLQTIYSPEEAATPAPATTAASTTAPSTAAPVLPTATPAPGGAALRRINTAIKAALPGRPHNQCYAR</sequence>
<organism evidence="3 4">
    <name type="scientific">Frankliniella occidentalis</name>
    <name type="common">Western flower thrips</name>
    <name type="synonym">Euthrips occidentalis</name>
    <dbReference type="NCBI Taxonomy" id="133901"/>
    <lineage>
        <taxon>Eukaryota</taxon>
        <taxon>Metazoa</taxon>
        <taxon>Ecdysozoa</taxon>
        <taxon>Arthropoda</taxon>
        <taxon>Hexapoda</taxon>
        <taxon>Insecta</taxon>
        <taxon>Pterygota</taxon>
        <taxon>Neoptera</taxon>
        <taxon>Paraneoptera</taxon>
        <taxon>Thysanoptera</taxon>
        <taxon>Terebrantia</taxon>
        <taxon>Thripoidea</taxon>
        <taxon>Thripidae</taxon>
        <taxon>Frankliniella</taxon>
    </lineage>
</organism>
<dbReference type="Proteomes" id="UP000504606">
    <property type="component" value="Unplaced"/>
</dbReference>
<feature type="region of interest" description="Disordered" evidence="1">
    <location>
        <begin position="205"/>
        <end position="235"/>
    </location>
</feature>
<dbReference type="GeneID" id="113208111"/>
<keyword evidence="2" id="KW-0732">Signal</keyword>
<proteinExistence type="predicted"/>
<reference evidence="4" key="1">
    <citation type="submission" date="2025-08" db="UniProtKB">
        <authorList>
            <consortium name="RefSeq"/>
        </authorList>
    </citation>
    <scope>IDENTIFICATION</scope>
    <source>
        <tissue evidence="4">Whole organism</tissue>
    </source>
</reference>
<evidence type="ECO:0000256" key="1">
    <source>
        <dbReference type="SAM" id="MobiDB-lite"/>
    </source>
</evidence>
<name>A0A9C6X3J7_FRAOC</name>
<feature type="chain" id="PRO_5038788987" evidence="2">
    <location>
        <begin position="20"/>
        <end position="264"/>
    </location>
</feature>
<evidence type="ECO:0000256" key="2">
    <source>
        <dbReference type="SAM" id="SignalP"/>
    </source>
</evidence>
<feature type="signal peptide" evidence="2">
    <location>
        <begin position="1"/>
        <end position="19"/>
    </location>
</feature>
<accession>A0A9C6X3J7</accession>
<evidence type="ECO:0000313" key="4">
    <source>
        <dbReference type="RefSeq" id="XP_052128498.1"/>
    </source>
</evidence>
<dbReference type="AlphaFoldDB" id="A0A9C6X3J7"/>
<gene>
    <name evidence="4" type="primary">LOC113208111</name>
</gene>
<evidence type="ECO:0000313" key="3">
    <source>
        <dbReference type="Proteomes" id="UP000504606"/>
    </source>
</evidence>
<dbReference type="KEGG" id="foc:113208111"/>